<feature type="transmembrane region" description="Helical" evidence="2">
    <location>
        <begin position="63"/>
        <end position="89"/>
    </location>
</feature>
<feature type="compositionally biased region" description="Gly residues" evidence="1">
    <location>
        <begin position="296"/>
        <end position="308"/>
    </location>
</feature>
<name>A0A1G5JZ79_9HYPH</name>
<keyword evidence="2" id="KW-0812">Transmembrane</keyword>
<protein>
    <submittedName>
        <fullName evidence="3">Predicted membrane protein</fullName>
    </submittedName>
</protein>
<feature type="compositionally biased region" description="Low complexity" evidence="1">
    <location>
        <begin position="283"/>
        <end position="295"/>
    </location>
</feature>
<organism evidence="3 4">
    <name type="scientific">Microvirga guangxiensis</name>
    <dbReference type="NCBI Taxonomy" id="549386"/>
    <lineage>
        <taxon>Bacteria</taxon>
        <taxon>Pseudomonadati</taxon>
        <taxon>Pseudomonadota</taxon>
        <taxon>Alphaproteobacteria</taxon>
        <taxon>Hyphomicrobiales</taxon>
        <taxon>Methylobacteriaceae</taxon>
        <taxon>Microvirga</taxon>
    </lineage>
</organism>
<feature type="transmembrane region" description="Helical" evidence="2">
    <location>
        <begin position="15"/>
        <end position="34"/>
    </location>
</feature>
<accession>A0A1G5JZ79</accession>
<evidence type="ECO:0000256" key="1">
    <source>
        <dbReference type="SAM" id="MobiDB-lite"/>
    </source>
</evidence>
<feature type="region of interest" description="Disordered" evidence="1">
    <location>
        <begin position="265"/>
        <end position="323"/>
    </location>
</feature>
<feature type="transmembrane region" description="Helical" evidence="2">
    <location>
        <begin position="126"/>
        <end position="146"/>
    </location>
</feature>
<feature type="compositionally biased region" description="Low complexity" evidence="1">
    <location>
        <begin position="267"/>
        <end position="276"/>
    </location>
</feature>
<proteinExistence type="predicted"/>
<evidence type="ECO:0000256" key="2">
    <source>
        <dbReference type="SAM" id="Phobius"/>
    </source>
</evidence>
<dbReference type="InterPro" id="IPR018723">
    <property type="entry name" value="DUF2254_membrane"/>
</dbReference>
<dbReference type="Proteomes" id="UP000199569">
    <property type="component" value="Unassembled WGS sequence"/>
</dbReference>
<reference evidence="3 4" key="1">
    <citation type="submission" date="2016-10" db="EMBL/GenBank/DDBJ databases">
        <authorList>
            <person name="de Groot N.N."/>
        </authorList>
    </citation>
    <scope>NUCLEOTIDE SEQUENCE [LARGE SCALE GENOMIC DNA]</scope>
    <source>
        <strain evidence="3 4">CGMCC 1.7666</strain>
    </source>
</reference>
<gene>
    <name evidence="3" type="ORF">SAMN02927923_02925</name>
</gene>
<evidence type="ECO:0000313" key="4">
    <source>
        <dbReference type="Proteomes" id="UP000199569"/>
    </source>
</evidence>
<keyword evidence="2" id="KW-0472">Membrane</keyword>
<dbReference type="EMBL" id="FMVJ01000008">
    <property type="protein sequence ID" value="SCY93494.1"/>
    <property type="molecule type" value="Genomic_DNA"/>
</dbReference>
<evidence type="ECO:0000313" key="3">
    <source>
        <dbReference type="EMBL" id="SCY93494.1"/>
    </source>
</evidence>
<keyword evidence="2" id="KW-1133">Transmembrane helix</keyword>
<dbReference type="Pfam" id="PF10011">
    <property type="entry name" value="DUF2254"/>
    <property type="match status" value="1"/>
</dbReference>
<dbReference type="OrthoDB" id="2955631at2"/>
<dbReference type="AlphaFoldDB" id="A0A1G5JZ79"/>
<keyword evidence="4" id="KW-1185">Reference proteome</keyword>
<sequence>MERIRNIIVLLRGQLWIVPLVMILLALGLAYWVLGSAPSLPEGLDADELWWLYGGDADTARGLLASLLSGLMTMTSLVVSVTFVILTLAANQLGPRLIPIFMGDRQIQVVLRSLDGTLGPEGVPHIGVTIGSVLTIVCLFALLFYVHKVARAIVADSIVARVAHDLHHSIDSMLQKEGGAARAVPAVLPPRTAGVSLERSGYVQVVDYDRLVAVACRESAVLQVKIRAGHFVLKGGEHVVVHAERPPSDGAAEAIRGAFVVGEERSPAGPGAWPAPARRDRPAGAVARHQRSVYSRGGGRSSRSGPGGASRAVAPADGVVRPR</sequence>
<dbReference type="STRING" id="549386.SAMN02927923_02925"/>